<keyword evidence="1" id="KW-0597">Phosphoprotein</keyword>
<dbReference type="InterPro" id="IPR003594">
    <property type="entry name" value="HATPase_dom"/>
</dbReference>
<evidence type="ECO:0000256" key="3">
    <source>
        <dbReference type="ARBA" id="ARBA00023012"/>
    </source>
</evidence>
<dbReference type="AlphaFoldDB" id="A0AAW9K529"/>
<dbReference type="InterPro" id="IPR005467">
    <property type="entry name" value="His_kinase_dom"/>
</dbReference>
<dbReference type="SUPFAM" id="SSF55874">
    <property type="entry name" value="ATPase domain of HSP90 chaperone/DNA topoisomerase II/histidine kinase"/>
    <property type="match status" value="1"/>
</dbReference>
<organism evidence="5 6">
    <name type="scientific">Clostridium perfringens</name>
    <dbReference type="NCBI Taxonomy" id="1502"/>
    <lineage>
        <taxon>Bacteria</taxon>
        <taxon>Bacillati</taxon>
        <taxon>Bacillota</taxon>
        <taxon>Clostridia</taxon>
        <taxon>Eubacteriales</taxon>
        <taxon>Clostridiaceae</taxon>
        <taxon>Clostridium</taxon>
    </lineage>
</organism>
<feature type="non-terminal residue" evidence="5">
    <location>
        <position position="1"/>
    </location>
</feature>
<gene>
    <name evidence="5" type="ORF">GNF83_17005</name>
</gene>
<accession>A0AAW9K529</accession>
<dbReference type="Pfam" id="PF02518">
    <property type="entry name" value="HATPase_c"/>
    <property type="match status" value="1"/>
</dbReference>
<dbReference type="InterPro" id="IPR036890">
    <property type="entry name" value="HATPase_C_sf"/>
</dbReference>
<sequence length="152" mass="16675">LRVGDLVREAIANCINSNVIKSSSIDILIEDESATILADKDLILRAIINLIINSVKHNKEGYNITVTVPKVDKDSYVTIIISDNGCGISEEKINKINNENTFYNKEKKNHGLGLIIVKSILAAHNGSFLIENGKETGAVVTLKIPQKRDSYA</sequence>
<dbReference type="Proteomes" id="UP001288944">
    <property type="component" value="Unassembled WGS sequence"/>
</dbReference>
<evidence type="ECO:0000313" key="6">
    <source>
        <dbReference type="Proteomes" id="UP001288944"/>
    </source>
</evidence>
<keyword evidence="3" id="KW-0902">Two-component regulatory system</keyword>
<evidence type="ECO:0000256" key="2">
    <source>
        <dbReference type="ARBA" id="ARBA00022777"/>
    </source>
</evidence>
<dbReference type="GO" id="GO:0000155">
    <property type="term" value="F:phosphorelay sensor kinase activity"/>
    <property type="evidence" value="ECO:0007669"/>
    <property type="project" value="TreeGrafter"/>
</dbReference>
<dbReference type="PROSITE" id="PS50109">
    <property type="entry name" value="HIS_KIN"/>
    <property type="match status" value="1"/>
</dbReference>
<evidence type="ECO:0000313" key="5">
    <source>
        <dbReference type="EMBL" id="MDZ7542849.1"/>
    </source>
</evidence>
<name>A0AAW9K529_CLOPF</name>
<proteinExistence type="predicted"/>
<dbReference type="PANTHER" id="PTHR43547">
    <property type="entry name" value="TWO-COMPONENT HISTIDINE KINASE"/>
    <property type="match status" value="1"/>
</dbReference>
<feature type="domain" description="Histidine kinase" evidence="4">
    <location>
        <begin position="1"/>
        <end position="148"/>
    </location>
</feature>
<reference evidence="5" key="1">
    <citation type="submission" date="2019-11" db="EMBL/GenBank/DDBJ databases">
        <title>Characterization of Clostridium perfringens isolates from swine manure treated agricultural soils.</title>
        <authorList>
            <person name="Wushke S.T."/>
        </authorList>
    </citation>
    <scope>NUCLEOTIDE SEQUENCE</scope>
    <source>
        <strain evidence="5">X62</strain>
    </source>
</reference>
<evidence type="ECO:0000256" key="1">
    <source>
        <dbReference type="ARBA" id="ARBA00022553"/>
    </source>
</evidence>
<dbReference type="PANTHER" id="PTHR43547:SF2">
    <property type="entry name" value="HYBRID SIGNAL TRANSDUCTION HISTIDINE KINASE C"/>
    <property type="match status" value="1"/>
</dbReference>
<keyword evidence="2" id="KW-0808">Transferase</keyword>
<keyword evidence="2" id="KW-0418">Kinase</keyword>
<dbReference type="SMART" id="SM00387">
    <property type="entry name" value="HATPase_c"/>
    <property type="match status" value="1"/>
</dbReference>
<dbReference type="Gene3D" id="3.30.565.10">
    <property type="entry name" value="Histidine kinase-like ATPase, C-terminal domain"/>
    <property type="match status" value="1"/>
</dbReference>
<dbReference type="EMBL" id="WNUR01000544">
    <property type="protein sequence ID" value="MDZ7542849.1"/>
    <property type="molecule type" value="Genomic_DNA"/>
</dbReference>
<protein>
    <recommendedName>
        <fullName evidence="4">Histidine kinase domain-containing protein</fullName>
    </recommendedName>
</protein>
<evidence type="ECO:0000259" key="4">
    <source>
        <dbReference type="PROSITE" id="PS50109"/>
    </source>
</evidence>
<comment type="caution">
    <text evidence="5">The sequence shown here is derived from an EMBL/GenBank/DDBJ whole genome shotgun (WGS) entry which is preliminary data.</text>
</comment>